<accession>A0AAV9W8J7</accession>
<dbReference type="EMBL" id="JAVHJL010000006">
    <property type="protein sequence ID" value="KAK6501286.1"/>
    <property type="molecule type" value="Genomic_DNA"/>
</dbReference>
<dbReference type="Proteomes" id="UP001370758">
    <property type="component" value="Unassembled WGS sequence"/>
</dbReference>
<organism evidence="2 3">
    <name type="scientific">Arthrobotrys musiformis</name>
    <dbReference type="NCBI Taxonomy" id="47236"/>
    <lineage>
        <taxon>Eukaryota</taxon>
        <taxon>Fungi</taxon>
        <taxon>Dikarya</taxon>
        <taxon>Ascomycota</taxon>
        <taxon>Pezizomycotina</taxon>
        <taxon>Orbiliomycetes</taxon>
        <taxon>Orbiliales</taxon>
        <taxon>Orbiliaceae</taxon>
        <taxon>Arthrobotrys</taxon>
    </lineage>
</organism>
<protein>
    <submittedName>
        <fullName evidence="2">Uncharacterized protein</fullName>
    </submittedName>
</protein>
<comment type="caution">
    <text evidence="2">The sequence shown here is derived from an EMBL/GenBank/DDBJ whole genome shotgun (WGS) entry which is preliminary data.</text>
</comment>
<proteinExistence type="predicted"/>
<name>A0AAV9W8J7_9PEZI</name>
<evidence type="ECO:0000256" key="1">
    <source>
        <dbReference type="SAM" id="SignalP"/>
    </source>
</evidence>
<gene>
    <name evidence="2" type="ORF">TWF481_009127</name>
</gene>
<sequence>MNLFLLAALGLSTLSQTVVASPAPAMITSTRGFIQTTTVIEQNPDKALCISVAYTPDYALTSRADLFFSQHNPPKNSYSPFKFTFLCPDCPIAVSTPNSDTTSTHRVFTPFTLEEVSFPISKTTDRRAISFRVEYIPPQKPRTTSDYVITFYDVKGKPGPKFTYEKKIPCKVPINYIVLKNNGGNKWCDLKYEVITIGAAAKKVAAPVQAAPAEEEEEEE</sequence>
<keyword evidence="1" id="KW-0732">Signal</keyword>
<evidence type="ECO:0000313" key="3">
    <source>
        <dbReference type="Proteomes" id="UP001370758"/>
    </source>
</evidence>
<dbReference type="AlphaFoldDB" id="A0AAV9W8J7"/>
<evidence type="ECO:0000313" key="2">
    <source>
        <dbReference type="EMBL" id="KAK6501286.1"/>
    </source>
</evidence>
<feature type="chain" id="PRO_5043866557" evidence="1">
    <location>
        <begin position="21"/>
        <end position="220"/>
    </location>
</feature>
<feature type="signal peptide" evidence="1">
    <location>
        <begin position="1"/>
        <end position="20"/>
    </location>
</feature>
<reference evidence="2 3" key="1">
    <citation type="submission" date="2023-08" db="EMBL/GenBank/DDBJ databases">
        <authorList>
            <person name="Palmer J.M."/>
        </authorList>
    </citation>
    <scope>NUCLEOTIDE SEQUENCE [LARGE SCALE GENOMIC DNA]</scope>
    <source>
        <strain evidence="2 3">TWF481</strain>
    </source>
</reference>
<keyword evidence="3" id="KW-1185">Reference proteome</keyword>